<reference evidence="1" key="1">
    <citation type="submission" date="2019-08" db="EMBL/GenBank/DDBJ databases">
        <authorList>
            <person name="Kucharzyk K."/>
            <person name="Murdoch R.W."/>
            <person name="Higgins S."/>
            <person name="Loffler F."/>
        </authorList>
    </citation>
    <scope>NUCLEOTIDE SEQUENCE</scope>
</reference>
<dbReference type="AlphaFoldDB" id="A0A644ZD61"/>
<gene>
    <name evidence="1" type="ORF">SDC9_85440</name>
</gene>
<sequence>MRHEKFRVQVFVEIVKAVVFSIDVYDHGAGCGVIHVHAFHKAGDKRIADARGGPILAAVAEHQRREGFKLVIIPERIRHVALAVTRAEVDAQRFLGVDNRTRAFGFYARRKGYAQFAVRFVIRKVGKALHFFVLVVHAHDFVDSFRVAGNADHRNRMRLNEKVCRGCDIADEFSGNDRNSAQWRALGNRDRTGV</sequence>
<proteinExistence type="predicted"/>
<dbReference type="EMBL" id="VSSQ01008415">
    <property type="protein sequence ID" value="MPM38810.1"/>
    <property type="molecule type" value="Genomic_DNA"/>
</dbReference>
<protein>
    <submittedName>
        <fullName evidence="1">Uncharacterized protein</fullName>
    </submittedName>
</protein>
<evidence type="ECO:0000313" key="1">
    <source>
        <dbReference type="EMBL" id="MPM38810.1"/>
    </source>
</evidence>
<name>A0A644ZD61_9ZZZZ</name>
<comment type="caution">
    <text evidence="1">The sequence shown here is derived from an EMBL/GenBank/DDBJ whole genome shotgun (WGS) entry which is preliminary data.</text>
</comment>
<accession>A0A644ZD61</accession>
<organism evidence="1">
    <name type="scientific">bioreactor metagenome</name>
    <dbReference type="NCBI Taxonomy" id="1076179"/>
    <lineage>
        <taxon>unclassified sequences</taxon>
        <taxon>metagenomes</taxon>
        <taxon>ecological metagenomes</taxon>
    </lineage>
</organism>